<dbReference type="Pfam" id="PF00512">
    <property type="entry name" value="HisKA"/>
    <property type="match status" value="1"/>
</dbReference>
<keyword evidence="7" id="KW-0067">ATP-binding</keyword>
<keyword evidence="4" id="KW-0808">Transferase</keyword>
<comment type="catalytic activity">
    <reaction evidence="1">
        <text>ATP + protein L-histidine = ADP + protein N-phospho-L-histidine.</text>
        <dbReference type="EC" id="2.7.13.3"/>
    </reaction>
</comment>
<reference evidence="13" key="1">
    <citation type="journal article" date="2019" name="Int. J. Syst. Evol. Microbiol.">
        <title>The Global Catalogue of Microorganisms (GCM) 10K type strain sequencing project: providing services to taxonomists for standard genome sequencing and annotation.</title>
        <authorList>
            <consortium name="The Broad Institute Genomics Platform"/>
            <consortium name="The Broad Institute Genome Sequencing Center for Infectious Disease"/>
            <person name="Wu L."/>
            <person name="Ma J."/>
        </authorList>
    </citation>
    <scope>NUCLEOTIDE SEQUENCE [LARGE SCALE GENOMIC DNA]</scope>
    <source>
        <strain evidence="13">CGMCC 1.15111</strain>
    </source>
</reference>
<dbReference type="CDD" id="cd00082">
    <property type="entry name" value="HisKA"/>
    <property type="match status" value="1"/>
</dbReference>
<dbReference type="InterPro" id="IPR003661">
    <property type="entry name" value="HisK_dim/P_dom"/>
</dbReference>
<comment type="caution">
    <text evidence="12">The sequence shown here is derived from an EMBL/GenBank/DDBJ whole genome shotgun (WGS) entry which is preliminary data.</text>
</comment>
<proteinExistence type="predicted"/>
<evidence type="ECO:0000256" key="7">
    <source>
        <dbReference type="ARBA" id="ARBA00022840"/>
    </source>
</evidence>
<gene>
    <name evidence="12" type="ORF">GCM10011340_34710</name>
</gene>
<dbReference type="PROSITE" id="PS50113">
    <property type="entry name" value="PAC"/>
    <property type="match status" value="1"/>
</dbReference>
<keyword evidence="5" id="KW-0547">Nucleotide-binding</keyword>
<evidence type="ECO:0000313" key="12">
    <source>
        <dbReference type="EMBL" id="GHE74959.1"/>
    </source>
</evidence>
<dbReference type="PROSITE" id="PS50112">
    <property type="entry name" value="PAS"/>
    <property type="match status" value="1"/>
</dbReference>
<accession>A0ABQ3ICQ1</accession>
<dbReference type="SMART" id="SM00388">
    <property type="entry name" value="HisKA"/>
    <property type="match status" value="1"/>
</dbReference>
<evidence type="ECO:0000256" key="4">
    <source>
        <dbReference type="ARBA" id="ARBA00022679"/>
    </source>
</evidence>
<evidence type="ECO:0000313" key="13">
    <source>
        <dbReference type="Proteomes" id="UP000658258"/>
    </source>
</evidence>
<dbReference type="NCBIfam" id="TIGR00229">
    <property type="entry name" value="sensory_box"/>
    <property type="match status" value="1"/>
</dbReference>
<dbReference type="SUPFAM" id="SSF55785">
    <property type="entry name" value="PYP-like sensor domain (PAS domain)"/>
    <property type="match status" value="2"/>
</dbReference>
<feature type="domain" description="PAS" evidence="10">
    <location>
        <begin position="134"/>
        <end position="176"/>
    </location>
</feature>
<dbReference type="SMART" id="SM00091">
    <property type="entry name" value="PAS"/>
    <property type="match status" value="2"/>
</dbReference>
<keyword evidence="13" id="KW-1185">Reference proteome</keyword>
<dbReference type="PROSITE" id="PS50109">
    <property type="entry name" value="HIS_KIN"/>
    <property type="match status" value="1"/>
</dbReference>
<dbReference type="InterPro" id="IPR003594">
    <property type="entry name" value="HATPase_dom"/>
</dbReference>
<dbReference type="SMART" id="SM00387">
    <property type="entry name" value="HATPase_c"/>
    <property type="match status" value="1"/>
</dbReference>
<dbReference type="EC" id="2.7.13.3" evidence="2"/>
<dbReference type="Pfam" id="PF02518">
    <property type="entry name" value="HATPase_c"/>
    <property type="match status" value="1"/>
</dbReference>
<evidence type="ECO:0000256" key="3">
    <source>
        <dbReference type="ARBA" id="ARBA00022553"/>
    </source>
</evidence>
<dbReference type="SUPFAM" id="SSF55874">
    <property type="entry name" value="ATPase domain of HSP90 chaperone/DNA topoisomerase II/histidine kinase"/>
    <property type="match status" value="1"/>
</dbReference>
<dbReference type="Gene3D" id="3.30.565.10">
    <property type="entry name" value="Histidine kinase-like ATPase, C-terminal domain"/>
    <property type="match status" value="1"/>
</dbReference>
<dbReference type="InterPro" id="IPR035965">
    <property type="entry name" value="PAS-like_dom_sf"/>
</dbReference>
<dbReference type="SUPFAM" id="SSF47384">
    <property type="entry name" value="Homodimeric domain of signal transducing histidine kinase"/>
    <property type="match status" value="1"/>
</dbReference>
<evidence type="ECO:0000256" key="6">
    <source>
        <dbReference type="ARBA" id="ARBA00022777"/>
    </source>
</evidence>
<dbReference type="InterPro" id="IPR036890">
    <property type="entry name" value="HATPase_C_sf"/>
</dbReference>
<protein>
    <recommendedName>
        <fullName evidence="2">histidine kinase</fullName>
        <ecNumber evidence="2">2.7.13.3</ecNumber>
    </recommendedName>
</protein>
<dbReference type="InterPro" id="IPR000700">
    <property type="entry name" value="PAS-assoc_C"/>
</dbReference>
<dbReference type="InterPro" id="IPR004358">
    <property type="entry name" value="Sig_transdc_His_kin-like_C"/>
</dbReference>
<evidence type="ECO:0000256" key="2">
    <source>
        <dbReference type="ARBA" id="ARBA00012438"/>
    </source>
</evidence>
<evidence type="ECO:0000256" key="5">
    <source>
        <dbReference type="ARBA" id="ARBA00022741"/>
    </source>
</evidence>
<keyword evidence="3" id="KW-0597">Phosphoprotein</keyword>
<dbReference type="Proteomes" id="UP000658258">
    <property type="component" value="Unassembled WGS sequence"/>
</dbReference>
<dbReference type="InterPro" id="IPR000014">
    <property type="entry name" value="PAS"/>
</dbReference>
<dbReference type="PANTHER" id="PTHR43065:SF10">
    <property type="entry name" value="PEROXIDE STRESS-ACTIVATED HISTIDINE KINASE MAK3"/>
    <property type="match status" value="1"/>
</dbReference>
<feature type="domain" description="Histidine kinase" evidence="9">
    <location>
        <begin position="270"/>
        <end position="477"/>
    </location>
</feature>
<dbReference type="Pfam" id="PF13426">
    <property type="entry name" value="PAS_9"/>
    <property type="match status" value="1"/>
</dbReference>
<dbReference type="PANTHER" id="PTHR43065">
    <property type="entry name" value="SENSOR HISTIDINE KINASE"/>
    <property type="match status" value="1"/>
</dbReference>
<dbReference type="EMBL" id="BNAG01000005">
    <property type="protein sequence ID" value="GHE74959.1"/>
    <property type="molecule type" value="Genomic_DNA"/>
</dbReference>
<evidence type="ECO:0000259" key="10">
    <source>
        <dbReference type="PROSITE" id="PS50112"/>
    </source>
</evidence>
<evidence type="ECO:0000259" key="9">
    <source>
        <dbReference type="PROSITE" id="PS50109"/>
    </source>
</evidence>
<feature type="domain" description="PAC" evidence="11">
    <location>
        <begin position="205"/>
        <end position="257"/>
    </location>
</feature>
<name>A0ABQ3ICQ1_9BACT</name>
<dbReference type="Gene3D" id="1.10.287.130">
    <property type="match status" value="1"/>
</dbReference>
<dbReference type="Gene3D" id="3.30.450.20">
    <property type="entry name" value="PAS domain"/>
    <property type="match status" value="2"/>
</dbReference>
<keyword evidence="6" id="KW-0418">Kinase</keyword>
<organism evidence="12 13">
    <name type="scientific">Roseivirga thermotolerans</name>
    <dbReference type="NCBI Taxonomy" id="1758176"/>
    <lineage>
        <taxon>Bacteria</taxon>
        <taxon>Pseudomonadati</taxon>
        <taxon>Bacteroidota</taxon>
        <taxon>Cytophagia</taxon>
        <taxon>Cytophagales</taxon>
        <taxon>Roseivirgaceae</taxon>
        <taxon>Roseivirga</taxon>
    </lineage>
</organism>
<evidence type="ECO:0000256" key="8">
    <source>
        <dbReference type="ARBA" id="ARBA00023012"/>
    </source>
</evidence>
<sequence length="477" mass="53565">MTLTEGEKLLKSILNTTPHGIVALKAVRNTKGGIEDFQVQLINAEGLNILGRSAEDIEGAGFLESFPGQVTNALFDSLKEVVETGERLKREVQFRRGQESLWYSIHATRFADGLTISFVDVSEEKQHALELGQSEAKYRQLFEESMDSIFLMNNEYLILESNASMLQLFGYDQKEIRFLSLSELFSDEETFWHFNKQLYKNNKVEEFEAEMRMANGQTVVCLINLVALEKSQAQVGLYQGVIKDISKRKQAEAELLLAEKLSMTGKIARSIAHEVRNPLTNLSLALEQLKDEVPEHLEDAELYFNIIGRNARRIEELISGLLESSKPKALSLENSQVNEVVKAAVQMVEDRINLQQMKLELQLHEGLPAVALDKDQMKMALVNLMINAIEAMKAGEGVLRVSTLQQQQHILIHIEDNGKGISKENQKKLFDPFFTAKKGGMGLGLTSVQNIVQSHLGEITVISEEDQGTRFTISIAL</sequence>
<dbReference type="InterPro" id="IPR005467">
    <property type="entry name" value="His_kinase_dom"/>
</dbReference>
<evidence type="ECO:0000259" key="11">
    <source>
        <dbReference type="PROSITE" id="PS50113"/>
    </source>
</evidence>
<evidence type="ECO:0000256" key="1">
    <source>
        <dbReference type="ARBA" id="ARBA00000085"/>
    </source>
</evidence>
<dbReference type="PRINTS" id="PR00344">
    <property type="entry name" value="BCTRLSENSOR"/>
</dbReference>
<dbReference type="InterPro" id="IPR013656">
    <property type="entry name" value="PAS_4"/>
</dbReference>
<dbReference type="InterPro" id="IPR036097">
    <property type="entry name" value="HisK_dim/P_sf"/>
</dbReference>
<dbReference type="Pfam" id="PF08448">
    <property type="entry name" value="PAS_4"/>
    <property type="match status" value="1"/>
</dbReference>
<dbReference type="RefSeq" id="WP_189631574.1">
    <property type="nucleotide sequence ID" value="NZ_BNAG01000005.1"/>
</dbReference>
<keyword evidence="8" id="KW-0902">Two-component regulatory system</keyword>
<dbReference type="CDD" id="cd00130">
    <property type="entry name" value="PAS"/>
    <property type="match status" value="2"/>
</dbReference>